<feature type="transmembrane region" description="Helical" evidence="2">
    <location>
        <begin position="168"/>
        <end position="186"/>
    </location>
</feature>
<dbReference type="RefSeq" id="WP_157758204.1">
    <property type="nucleotide sequence ID" value="NZ_CP022098.1"/>
</dbReference>
<proteinExistence type="predicted"/>
<feature type="transmembrane region" description="Helical" evidence="2">
    <location>
        <begin position="139"/>
        <end position="156"/>
    </location>
</feature>
<dbReference type="EMBL" id="CP022098">
    <property type="protein sequence ID" value="ATB35171.1"/>
    <property type="molecule type" value="Genomic_DNA"/>
</dbReference>
<evidence type="ECO:0000256" key="1">
    <source>
        <dbReference type="SAM" id="MobiDB-lite"/>
    </source>
</evidence>
<reference evidence="4 5" key="1">
    <citation type="submission" date="2017-06" db="EMBL/GenBank/DDBJ databases">
        <title>Sequencing and comparative analysis of myxobacterial genomes.</title>
        <authorList>
            <person name="Rupp O."/>
            <person name="Goesmann A."/>
            <person name="Sogaard-Andersen L."/>
        </authorList>
    </citation>
    <scope>NUCLEOTIDE SEQUENCE [LARGE SCALE GENOMIC DNA]</scope>
    <source>
        <strain evidence="4 5">DSM 52655</strain>
    </source>
</reference>
<feature type="transmembrane region" description="Helical" evidence="2">
    <location>
        <begin position="284"/>
        <end position="302"/>
    </location>
</feature>
<keyword evidence="3" id="KW-0732">Signal</keyword>
<feature type="transmembrane region" description="Helical" evidence="2">
    <location>
        <begin position="258"/>
        <end position="277"/>
    </location>
</feature>
<evidence type="ECO:0000256" key="3">
    <source>
        <dbReference type="SAM" id="SignalP"/>
    </source>
</evidence>
<dbReference type="KEGG" id="cfus:CYFUS_000583"/>
<sequence>MRLVASLLCLGLLSAPGLARAQSSQSTEASPPLLAQTEPIPAPPPPPEPEYVPPPPPSQGPAEAPAERAARYSRFSSGEGGLLLIFTELLSGVVTGGIYGHALGTSNGAYVGGVVTGLTLGTAAAVYQYYVPVERNESMLAAGGAALGFLAGFGYGTTQKLSDTSRAVTALLTTQLGIIGVLAATAPYGDVSDGDTALVGMSALYAFVLTGLVQSTFVLADDRDIDLTPALVAPLIGMGVGGLLAVPFELSPGRVFKLTALPLGVGAVLLVVGTALADGPAVPLSALGGVAATFVITLLATAEPPTEYPPSRTGPRLRSTGFQAMPVPVLMRNRNDSMTAGPGMLLRF</sequence>
<evidence type="ECO:0000313" key="4">
    <source>
        <dbReference type="EMBL" id="ATB35171.1"/>
    </source>
</evidence>
<feature type="compositionally biased region" description="Pro residues" evidence="1">
    <location>
        <begin position="40"/>
        <end position="59"/>
    </location>
</feature>
<feature type="region of interest" description="Disordered" evidence="1">
    <location>
        <begin position="22"/>
        <end position="71"/>
    </location>
</feature>
<feature type="transmembrane region" description="Helical" evidence="2">
    <location>
        <begin position="198"/>
        <end position="220"/>
    </location>
</feature>
<feature type="transmembrane region" description="Helical" evidence="2">
    <location>
        <begin position="109"/>
        <end position="127"/>
    </location>
</feature>
<accession>A0A250IVH4</accession>
<feature type="signal peptide" evidence="3">
    <location>
        <begin position="1"/>
        <end position="21"/>
    </location>
</feature>
<evidence type="ECO:0000313" key="5">
    <source>
        <dbReference type="Proteomes" id="UP000217257"/>
    </source>
</evidence>
<keyword evidence="2" id="KW-0472">Membrane</keyword>
<dbReference type="Proteomes" id="UP000217257">
    <property type="component" value="Chromosome"/>
</dbReference>
<evidence type="ECO:0000256" key="2">
    <source>
        <dbReference type="SAM" id="Phobius"/>
    </source>
</evidence>
<dbReference type="AlphaFoldDB" id="A0A250IVH4"/>
<keyword evidence="2" id="KW-1133">Transmembrane helix</keyword>
<organism evidence="4 5">
    <name type="scientific">Cystobacter fuscus</name>
    <dbReference type="NCBI Taxonomy" id="43"/>
    <lineage>
        <taxon>Bacteria</taxon>
        <taxon>Pseudomonadati</taxon>
        <taxon>Myxococcota</taxon>
        <taxon>Myxococcia</taxon>
        <taxon>Myxococcales</taxon>
        <taxon>Cystobacterineae</taxon>
        <taxon>Archangiaceae</taxon>
        <taxon>Cystobacter</taxon>
    </lineage>
</organism>
<protein>
    <submittedName>
        <fullName evidence="4">Uncharacterized protein</fullName>
    </submittedName>
</protein>
<feature type="transmembrane region" description="Helical" evidence="2">
    <location>
        <begin position="227"/>
        <end position="246"/>
    </location>
</feature>
<name>A0A250IVH4_9BACT</name>
<gene>
    <name evidence="4" type="ORF">CYFUS_000583</name>
</gene>
<keyword evidence="2" id="KW-0812">Transmembrane</keyword>
<feature type="chain" id="PRO_5013259051" evidence="3">
    <location>
        <begin position="22"/>
        <end position="348"/>
    </location>
</feature>
<feature type="transmembrane region" description="Helical" evidence="2">
    <location>
        <begin position="81"/>
        <end position="102"/>
    </location>
</feature>